<name>A0A1T4L8D8_9FIRM</name>
<keyword evidence="6" id="KW-0418">Kinase</keyword>
<accession>A0A1T4L8D8</accession>
<dbReference type="GO" id="GO:0016301">
    <property type="term" value="F:kinase activity"/>
    <property type="evidence" value="ECO:0007669"/>
    <property type="project" value="UniProtKB-KW"/>
</dbReference>
<evidence type="ECO:0000256" key="6">
    <source>
        <dbReference type="ARBA" id="ARBA00022777"/>
    </source>
</evidence>
<evidence type="ECO:0000256" key="3">
    <source>
        <dbReference type="ARBA" id="ARBA00022597"/>
    </source>
</evidence>
<dbReference type="InterPro" id="IPR011055">
    <property type="entry name" value="Dup_hybrid_motif"/>
</dbReference>
<reference evidence="9" key="1">
    <citation type="submission" date="2017-02" db="EMBL/GenBank/DDBJ databases">
        <authorList>
            <person name="Varghese N."/>
            <person name="Submissions S."/>
        </authorList>
    </citation>
    <scope>NUCLEOTIDE SEQUENCE [LARGE SCALE GENOMIC DNA]</scope>
    <source>
        <strain evidence="9">ATCC 25662</strain>
    </source>
</reference>
<dbReference type="Pfam" id="PF00358">
    <property type="entry name" value="PTS_EIIA_1"/>
    <property type="match status" value="1"/>
</dbReference>
<keyword evidence="3" id="KW-0762">Sugar transport</keyword>
<dbReference type="PROSITE" id="PS00371">
    <property type="entry name" value="PTS_EIIA_TYPE_1_HIS"/>
    <property type="match status" value="1"/>
</dbReference>
<dbReference type="SUPFAM" id="SSF51261">
    <property type="entry name" value="Duplicated hybrid motif"/>
    <property type="match status" value="1"/>
</dbReference>
<sequence>MFNFMKKDNCEIVAPSDGNVVQLESIDDPMFSQKMLGDGFAIKLKSDYVVSPVTGEVIVVFPTNHAIGIRTQDGIEVLIHIGFDTVNEKGNGFESYVTVGTKVKKGSTLVKVDRAYFESRGYDLTTPCIITNMDKIQSLDINFDIDAVCGKTVIGKYTLKV</sequence>
<evidence type="ECO:0000259" key="7">
    <source>
        <dbReference type="PROSITE" id="PS51093"/>
    </source>
</evidence>
<organism evidence="8 9">
    <name type="scientific">Anaerorhabdus furcosa</name>
    <dbReference type="NCBI Taxonomy" id="118967"/>
    <lineage>
        <taxon>Bacteria</taxon>
        <taxon>Bacillati</taxon>
        <taxon>Bacillota</taxon>
        <taxon>Erysipelotrichia</taxon>
        <taxon>Erysipelotrichales</taxon>
        <taxon>Erysipelotrichaceae</taxon>
        <taxon>Anaerorhabdus</taxon>
    </lineage>
</organism>
<dbReference type="NCBIfam" id="TIGR00830">
    <property type="entry name" value="PTBA"/>
    <property type="match status" value="1"/>
</dbReference>
<dbReference type="GO" id="GO:0009401">
    <property type="term" value="P:phosphoenolpyruvate-dependent sugar phosphotransferase system"/>
    <property type="evidence" value="ECO:0007669"/>
    <property type="project" value="UniProtKB-KW"/>
</dbReference>
<proteinExistence type="predicted"/>
<dbReference type="FunFam" id="2.70.70.10:FF:000001">
    <property type="entry name" value="PTS system glucose-specific IIA component"/>
    <property type="match status" value="1"/>
</dbReference>
<dbReference type="PROSITE" id="PS51093">
    <property type="entry name" value="PTS_EIIA_TYPE_1"/>
    <property type="match status" value="1"/>
</dbReference>
<dbReference type="PANTHER" id="PTHR45008:SF1">
    <property type="entry name" value="PTS SYSTEM GLUCOSE-SPECIFIC EIIA COMPONENT"/>
    <property type="match status" value="1"/>
</dbReference>
<evidence type="ECO:0000256" key="2">
    <source>
        <dbReference type="ARBA" id="ARBA00022448"/>
    </source>
</evidence>
<dbReference type="Proteomes" id="UP000243297">
    <property type="component" value="Unassembled WGS sequence"/>
</dbReference>
<evidence type="ECO:0000313" key="9">
    <source>
        <dbReference type="Proteomes" id="UP000243297"/>
    </source>
</evidence>
<gene>
    <name evidence="8" type="ORF">SAMN02745191_0787</name>
</gene>
<dbReference type="RefSeq" id="WP_078711220.1">
    <property type="nucleotide sequence ID" value="NZ_FUWY01000002.1"/>
</dbReference>
<evidence type="ECO:0000313" key="8">
    <source>
        <dbReference type="EMBL" id="SJZ50986.1"/>
    </source>
</evidence>
<dbReference type="STRING" id="118967.SAMN02745191_0787"/>
<comment type="subcellular location">
    <subcellularLocation>
        <location evidence="1">Cytoplasm</location>
    </subcellularLocation>
</comment>
<dbReference type="PANTHER" id="PTHR45008">
    <property type="entry name" value="PTS SYSTEM GLUCOSE-SPECIFIC EIIA COMPONENT"/>
    <property type="match status" value="1"/>
</dbReference>
<keyword evidence="9" id="KW-1185">Reference proteome</keyword>
<keyword evidence="4" id="KW-0808">Transferase</keyword>
<keyword evidence="2" id="KW-0813">Transport</keyword>
<dbReference type="EMBL" id="FUWY01000002">
    <property type="protein sequence ID" value="SJZ50986.1"/>
    <property type="molecule type" value="Genomic_DNA"/>
</dbReference>
<dbReference type="InterPro" id="IPR050890">
    <property type="entry name" value="PTS_EIIA_component"/>
</dbReference>
<keyword evidence="5" id="KW-0598">Phosphotransferase system</keyword>
<dbReference type="OrthoDB" id="92465at2"/>
<evidence type="ECO:0000256" key="5">
    <source>
        <dbReference type="ARBA" id="ARBA00022683"/>
    </source>
</evidence>
<evidence type="ECO:0000256" key="1">
    <source>
        <dbReference type="ARBA" id="ARBA00004496"/>
    </source>
</evidence>
<feature type="domain" description="PTS EIIA type-1" evidence="7">
    <location>
        <begin position="28"/>
        <end position="132"/>
    </location>
</feature>
<dbReference type="AlphaFoldDB" id="A0A1T4L8D8"/>
<evidence type="ECO:0000256" key="4">
    <source>
        <dbReference type="ARBA" id="ARBA00022679"/>
    </source>
</evidence>
<dbReference type="InterPro" id="IPR001127">
    <property type="entry name" value="PTS_EIIA_1_perm"/>
</dbReference>
<dbReference type="GO" id="GO:0005737">
    <property type="term" value="C:cytoplasm"/>
    <property type="evidence" value="ECO:0007669"/>
    <property type="project" value="UniProtKB-SubCell"/>
</dbReference>
<protein>
    <submittedName>
        <fullName evidence="8">PTS system, glucose-specific IIA component</fullName>
    </submittedName>
</protein>
<dbReference type="Gene3D" id="2.70.70.10">
    <property type="entry name" value="Glucose Permease (Domain IIA)"/>
    <property type="match status" value="1"/>
</dbReference>